<dbReference type="OrthoDB" id="5188485at2"/>
<reference evidence="2 3" key="1">
    <citation type="submission" date="2012-11" db="EMBL/GenBank/DDBJ databases">
        <title>The complete genome sequence of Corynebacterium maris Coryn-1 (=DSM 45190).</title>
        <authorList>
            <person name="Schaffert L."/>
            <person name="Albersmeier A."/>
            <person name="Kalinowski J."/>
            <person name="Ruckert C."/>
        </authorList>
    </citation>
    <scope>NUCLEOTIDE SEQUENCE [LARGE SCALE GENOMIC DNA]</scope>
    <source>
        <strain evidence="3">Coryn-1</strain>
    </source>
</reference>
<evidence type="ECO:0000313" key="2">
    <source>
        <dbReference type="EMBL" id="AGS35356.1"/>
    </source>
</evidence>
<feature type="transmembrane region" description="Helical" evidence="1">
    <location>
        <begin position="157"/>
        <end position="177"/>
    </location>
</feature>
<feature type="transmembrane region" description="Helical" evidence="1">
    <location>
        <begin position="35"/>
        <end position="53"/>
    </location>
</feature>
<keyword evidence="1" id="KW-0812">Transmembrane</keyword>
<dbReference type="InterPro" id="IPR017516">
    <property type="entry name" value="AbrB_dup"/>
</dbReference>
<feature type="transmembrane region" description="Helical" evidence="1">
    <location>
        <begin position="12"/>
        <end position="29"/>
    </location>
</feature>
<dbReference type="RefSeq" id="WP_020935289.1">
    <property type="nucleotide sequence ID" value="NC_021915.1"/>
</dbReference>
<feature type="transmembrane region" description="Helical" evidence="1">
    <location>
        <begin position="328"/>
        <end position="352"/>
    </location>
</feature>
<dbReference type="NCBIfam" id="TIGR03082">
    <property type="entry name" value="Gneg_AbrB_dup"/>
    <property type="match status" value="2"/>
</dbReference>
<feature type="transmembrane region" description="Helical" evidence="1">
    <location>
        <begin position="270"/>
        <end position="295"/>
    </location>
</feature>
<feature type="transmembrane region" description="Helical" evidence="1">
    <location>
        <begin position="86"/>
        <end position="114"/>
    </location>
</feature>
<keyword evidence="1" id="KW-0472">Membrane</keyword>
<keyword evidence="3" id="KW-1185">Reference proteome</keyword>
<dbReference type="PANTHER" id="PTHR38457:SF1">
    <property type="entry name" value="REGULATOR ABRB-RELATED"/>
    <property type="match status" value="1"/>
</dbReference>
<dbReference type="HOGENOM" id="CLU_050210_0_0_11"/>
<evidence type="ECO:0000313" key="3">
    <source>
        <dbReference type="Proteomes" id="UP000015388"/>
    </source>
</evidence>
<dbReference type="PATRIC" id="fig|1224163.3.peg.1894"/>
<dbReference type="GO" id="GO:0010468">
    <property type="term" value="P:regulation of gene expression"/>
    <property type="evidence" value="ECO:0007669"/>
    <property type="project" value="InterPro"/>
</dbReference>
<protein>
    <submittedName>
        <fullName evidence="2">Ammonia monooxygenase</fullName>
    </submittedName>
</protein>
<accession>S5TKD6</accession>
<keyword evidence="2" id="KW-0503">Monooxygenase</keyword>
<dbReference type="Proteomes" id="UP000015388">
    <property type="component" value="Chromosome"/>
</dbReference>
<dbReference type="InterPro" id="IPR007820">
    <property type="entry name" value="AbrB_fam"/>
</dbReference>
<dbReference type="eggNOG" id="COG3180">
    <property type="taxonomic scope" value="Bacteria"/>
</dbReference>
<dbReference type="GO" id="GO:0016020">
    <property type="term" value="C:membrane"/>
    <property type="evidence" value="ECO:0007669"/>
    <property type="project" value="InterPro"/>
</dbReference>
<dbReference type="KEGG" id="cmd:B841_09415"/>
<dbReference type="EMBL" id="CP003924">
    <property type="protein sequence ID" value="AGS35356.1"/>
    <property type="molecule type" value="Genomic_DNA"/>
</dbReference>
<feature type="transmembrane region" description="Helical" evidence="1">
    <location>
        <begin position="216"/>
        <end position="236"/>
    </location>
</feature>
<organism evidence="2 3">
    <name type="scientific">Corynebacterium maris DSM 45190</name>
    <dbReference type="NCBI Taxonomy" id="1224163"/>
    <lineage>
        <taxon>Bacteria</taxon>
        <taxon>Bacillati</taxon>
        <taxon>Actinomycetota</taxon>
        <taxon>Actinomycetes</taxon>
        <taxon>Mycobacteriales</taxon>
        <taxon>Corynebacteriaceae</taxon>
        <taxon>Corynebacterium</taxon>
    </lineage>
</organism>
<dbReference type="PIRSF" id="PIRSF038991">
    <property type="entry name" value="Protein_AbrB"/>
    <property type="match status" value="1"/>
</dbReference>
<feature type="transmembrane region" description="Helical" evidence="1">
    <location>
        <begin position="242"/>
        <end position="263"/>
    </location>
</feature>
<sequence>MKRIDIDPKTARRWVAVVLASLALGWLLSRWQVPAAWIVAGIVTAGASALASGEELPVNRTVYTFGAGIVGILAGLPLAGESLPQLLGFVLPGLVVAAFTIGMGCMAGFVLAWAQPSIDRKTGILSMLAGGASFMPAIAKEIGADIRYVALTQYLRLLAVALSLPAVTGLIGTPSGGTPASGGAVGQTWWMIVIVVAIALVGGPLGSLVKLPAPSVLGPLLLAVTLSIAFPETLNLQPPEVLRALAFLSIGWLAGGALSMTALKNFVRQLPLTVLLIAALIAACALLAVPIAAWVEINYFDAYLATSPGAIDVVLAISSESGTDPAVVAIQVTRLILILIVAASLPRIIALLSRP</sequence>
<keyword evidence="2" id="KW-0560">Oxidoreductase</keyword>
<proteinExistence type="predicted"/>
<name>S5TKD6_9CORY</name>
<dbReference type="GO" id="GO:0004497">
    <property type="term" value="F:monooxygenase activity"/>
    <property type="evidence" value="ECO:0007669"/>
    <property type="project" value="UniProtKB-KW"/>
</dbReference>
<dbReference type="AlphaFoldDB" id="S5TKD6"/>
<gene>
    <name evidence="2" type="ORF">B841_09415</name>
</gene>
<feature type="transmembrane region" description="Helical" evidence="1">
    <location>
        <begin position="62"/>
        <end position="80"/>
    </location>
</feature>
<evidence type="ECO:0000256" key="1">
    <source>
        <dbReference type="SAM" id="Phobius"/>
    </source>
</evidence>
<feature type="transmembrane region" description="Helical" evidence="1">
    <location>
        <begin position="189"/>
        <end position="209"/>
    </location>
</feature>
<dbReference type="Pfam" id="PF05145">
    <property type="entry name" value="AbrB"/>
    <property type="match status" value="1"/>
</dbReference>
<dbReference type="PANTHER" id="PTHR38457">
    <property type="entry name" value="REGULATOR ABRB-RELATED"/>
    <property type="match status" value="1"/>
</dbReference>
<keyword evidence="1" id="KW-1133">Transmembrane helix</keyword>